<dbReference type="RefSeq" id="WP_153088444.1">
    <property type="nucleotide sequence ID" value="NZ_JAPDUM010000002.1"/>
</dbReference>
<dbReference type="PANTHER" id="PTHR40396">
    <property type="entry name" value="ATPASE-LIKE PROTEIN"/>
    <property type="match status" value="1"/>
</dbReference>
<dbReference type="GO" id="GO:0005524">
    <property type="term" value="F:ATP binding"/>
    <property type="evidence" value="ECO:0007669"/>
    <property type="project" value="InterPro"/>
</dbReference>
<dbReference type="Proteomes" id="UP000390763">
    <property type="component" value="Unassembled WGS sequence"/>
</dbReference>
<evidence type="ECO:0000313" key="4">
    <source>
        <dbReference type="EMBL" id="MCW4166281.1"/>
    </source>
</evidence>
<evidence type="ECO:0000313" key="8">
    <source>
        <dbReference type="Proteomes" id="UP000390763"/>
    </source>
</evidence>
<gene>
    <name evidence="6" type="ORF">F7D42_13255</name>
    <name evidence="5" type="ORF">F7D62_07780</name>
    <name evidence="4" type="ORF">ONS98_13915</name>
    <name evidence="3" type="ORF">ONT01_02475</name>
</gene>
<dbReference type="Gene3D" id="3.40.50.300">
    <property type="entry name" value="P-loop containing nucleotide triphosphate hydrolases"/>
    <property type="match status" value="2"/>
</dbReference>
<dbReference type="EMBL" id="JAPDUM010000002">
    <property type="protein sequence ID" value="MCW4166281.1"/>
    <property type="molecule type" value="Genomic_DNA"/>
</dbReference>
<evidence type="ECO:0000313" key="5">
    <source>
        <dbReference type="EMBL" id="MQO04010.1"/>
    </source>
</evidence>
<protein>
    <submittedName>
        <fullName evidence="6">AAA family ATPase</fullName>
    </submittedName>
</protein>
<dbReference type="InterPro" id="IPR041685">
    <property type="entry name" value="AAA_GajA/Old/RecF-like"/>
</dbReference>
<dbReference type="InterPro" id="IPR003959">
    <property type="entry name" value="ATPase_AAA_core"/>
</dbReference>
<proteinExistence type="predicted"/>
<sequence>MAMTKLKVENFGPIKSVDVSLGDLNILIGPQASGKSLFLELFKLVMDKNSIIETLRKYNYILSKTDVVPLLDYYFGEGLHTLFSGDTKIEVSDKKFAITDLLKPSKGKQNTKESVFYVPAQRILGISDGRPKNFMEFDGAAPYVLKNFSETLRVFIQSGLGNPDVIFPMRNRLKGVVKDSIDESVFHGAKVVIDQSSGQRKMKLNINNVSLPFMTWSAGQKEFMPLLLAMYCLSGPPTSVINKKDYKWVIIEEPEMGLHPRAIQTVIWEIIELMQAGYKVIVSTHSPTLLEFAWVFETLKNLPAERFKKALSELFDIDKKSTAVQVMNGLQEKELKTYFFSSDGGGVTSTDISSLDVENNNQLIAEWGGLAAFSGKASEVVGKYYQEPEM</sequence>
<reference evidence="7 8" key="1">
    <citation type="submission" date="2019-09" db="EMBL/GenBank/DDBJ databases">
        <title>Distinct polysaccharide growth profiles of human intestinal Prevotella copri isolates.</title>
        <authorList>
            <person name="Fehlner-Peach H."/>
            <person name="Magnabosco C."/>
            <person name="Raghavan V."/>
            <person name="Scher J.U."/>
            <person name="Tett A."/>
            <person name="Cox L.M."/>
            <person name="Gottsegen C."/>
            <person name="Watters A."/>
            <person name="Wiltshire- Gordon J.D."/>
            <person name="Segata N."/>
            <person name="Bonneau R."/>
            <person name="Littman D.R."/>
        </authorList>
    </citation>
    <scope>NUCLEOTIDE SEQUENCE [LARGE SCALE GENOMIC DNA]</scope>
    <source>
        <strain evidence="6 7">BVe41219</strain>
        <strain evidence="8">iAK279</strain>
        <strain evidence="5">IAK279</strain>
    </source>
</reference>
<dbReference type="Proteomes" id="UP001208620">
    <property type="component" value="Unassembled WGS sequence"/>
</dbReference>
<dbReference type="EMBL" id="VZBT01000061">
    <property type="protein sequence ID" value="MQO04010.1"/>
    <property type="molecule type" value="Genomic_DNA"/>
</dbReference>
<dbReference type="PANTHER" id="PTHR40396:SF1">
    <property type="entry name" value="ATPASE AAA-TYPE CORE DOMAIN-CONTAINING PROTEIN"/>
    <property type="match status" value="1"/>
</dbReference>
<evidence type="ECO:0000259" key="2">
    <source>
        <dbReference type="Pfam" id="PF13304"/>
    </source>
</evidence>
<organism evidence="6 7">
    <name type="scientific">Segatella copri</name>
    <dbReference type="NCBI Taxonomy" id="165179"/>
    <lineage>
        <taxon>Bacteria</taxon>
        <taxon>Pseudomonadati</taxon>
        <taxon>Bacteroidota</taxon>
        <taxon>Bacteroidia</taxon>
        <taxon>Bacteroidales</taxon>
        <taxon>Prevotellaceae</taxon>
        <taxon>Segatella</taxon>
    </lineage>
</organism>
<evidence type="ECO:0000259" key="1">
    <source>
        <dbReference type="Pfam" id="PF13175"/>
    </source>
</evidence>
<dbReference type="InterPro" id="IPR027417">
    <property type="entry name" value="P-loop_NTPase"/>
</dbReference>
<reference evidence="3" key="2">
    <citation type="submission" date="2022-11" db="EMBL/GenBank/DDBJ databases">
        <title>Genomic repertoires linked with pathogenic potency of arthritogenic Prevotella copri isolated from the gut of rheumatoid arthritis patients.</title>
        <authorList>
            <person name="Nii T."/>
            <person name="Maeda Y."/>
            <person name="Motooka D."/>
            <person name="Naito M."/>
            <person name="Matsumoto Y."/>
            <person name="Ogawa T."/>
            <person name="Oguro-Igashira E."/>
            <person name="Kishikawa T."/>
            <person name="Yamashita M."/>
            <person name="Koizumi S."/>
            <person name="Kurakawa T."/>
            <person name="Okumura R."/>
            <person name="Kayama H."/>
            <person name="Murakami M."/>
            <person name="Sakaguchi T."/>
            <person name="Das B."/>
            <person name="Nakamura S."/>
            <person name="Okada Y."/>
            <person name="Kumanogoh A."/>
            <person name="Takeda K."/>
        </authorList>
    </citation>
    <scope>NUCLEOTIDE SEQUENCE</scope>
    <source>
        <strain evidence="3">H105_2-2</strain>
        <strain evidence="4">RA-N001-16</strain>
    </source>
</reference>
<accession>A0A5P0WCZ4</accession>
<dbReference type="EMBL" id="VZAZ01000068">
    <property type="protein sequence ID" value="MQO56640.1"/>
    <property type="molecule type" value="Genomic_DNA"/>
</dbReference>
<evidence type="ECO:0000313" key="3">
    <source>
        <dbReference type="EMBL" id="MCW4136660.1"/>
    </source>
</evidence>
<dbReference type="Pfam" id="PF13175">
    <property type="entry name" value="AAA_15"/>
    <property type="match status" value="1"/>
</dbReference>
<comment type="caution">
    <text evidence="6">The sequence shown here is derived from an EMBL/GenBank/DDBJ whole genome shotgun (WGS) entry which is preliminary data.</text>
</comment>
<dbReference type="EMBL" id="JAPDVD010000001">
    <property type="protein sequence ID" value="MCW4136660.1"/>
    <property type="molecule type" value="Genomic_DNA"/>
</dbReference>
<dbReference type="Pfam" id="PF13304">
    <property type="entry name" value="AAA_21"/>
    <property type="match status" value="1"/>
</dbReference>
<dbReference type="SUPFAM" id="SSF52540">
    <property type="entry name" value="P-loop containing nucleoside triphosphate hydrolases"/>
    <property type="match status" value="1"/>
</dbReference>
<dbReference type="Proteomes" id="UP000358159">
    <property type="component" value="Unassembled WGS sequence"/>
</dbReference>
<feature type="domain" description="Endonuclease GajA/Old nuclease/RecF-like AAA" evidence="1">
    <location>
        <begin position="1"/>
        <end position="69"/>
    </location>
</feature>
<dbReference type="AlphaFoldDB" id="A0A5P0WCZ4"/>
<evidence type="ECO:0000313" key="7">
    <source>
        <dbReference type="Proteomes" id="UP000358159"/>
    </source>
</evidence>
<evidence type="ECO:0000313" key="6">
    <source>
        <dbReference type="EMBL" id="MQO56640.1"/>
    </source>
</evidence>
<feature type="domain" description="ATPase AAA-type core" evidence="2">
    <location>
        <begin position="217"/>
        <end position="291"/>
    </location>
</feature>
<name>A0A5P0WCZ4_9BACT</name>
<dbReference type="GO" id="GO:0016887">
    <property type="term" value="F:ATP hydrolysis activity"/>
    <property type="evidence" value="ECO:0007669"/>
    <property type="project" value="InterPro"/>
</dbReference>
<dbReference type="Proteomes" id="UP001209476">
    <property type="component" value="Unassembled WGS sequence"/>
</dbReference>